<dbReference type="NCBIfam" id="NF006914">
    <property type="entry name" value="PRK09404.1"/>
    <property type="match status" value="1"/>
</dbReference>
<feature type="domain" description="Transketolase-like pyrimidine-binding" evidence="5">
    <location>
        <begin position="632"/>
        <end position="848"/>
    </location>
</feature>
<evidence type="ECO:0000259" key="5">
    <source>
        <dbReference type="SMART" id="SM00861"/>
    </source>
</evidence>
<evidence type="ECO:0000313" key="7">
    <source>
        <dbReference type="Proteomes" id="UP000192257"/>
    </source>
</evidence>
<keyword evidence="3" id="KW-0560">Oxidoreductase</keyword>
<dbReference type="InterPro" id="IPR042179">
    <property type="entry name" value="KGD_C_sf"/>
</dbReference>
<dbReference type="InterPro" id="IPR005475">
    <property type="entry name" value="Transketolase-like_Pyr-bd"/>
</dbReference>
<protein>
    <submittedName>
        <fullName evidence="6">2-oxoglutarate dehydrogenase subunit</fullName>
    </submittedName>
</protein>
<dbReference type="EMBL" id="NBCO01000005">
    <property type="protein sequence ID" value="ORC91674.1"/>
    <property type="molecule type" value="Genomic_DNA"/>
</dbReference>
<accession>A0A1X0P407</accession>
<dbReference type="STRING" id="67003.A0A1X0P407"/>
<name>A0A1X0P407_9TRYP</name>
<dbReference type="CDD" id="cd02016">
    <property type="entry name" value="TPP_E1_OGDC_like"/>
    <property type="match status" value="1"/>
</dbReference>
<dbReference type="GO" id="GO:0006099">
    <property type="term" value="P:tricarboxylic acid cycle"/>
    <property type="evidence" value="ECO:0007669"/>
    <property type="project" value="TreeGrafter"/>
</dbReference>
<dbReference type="InterPro" id="IPR031717">
    <property type="entry name" value="ODO-1/KGD_C"/>
</dbReference>
<dbReference type="Gene3D" id="3.40.50.970">
    <property type="match status" value="1"/>
</dbReference>
<dbReference type="InterPro" id="IPR001017">
    <property type="entry name" value="DH_E1"/>
</dbReference>
<reference evidence="6 7" key="1">
    <citation type="submission" date="2017-03" db="EMBL/GenBank/DDBJ databases">
        <title>An alternative strategy for trypanosome survival in the mammalian bloodstream revealed through genome and transcriptome analysis of the ubiquitous bovine parasite Trypanosoma (Megatrypanum) theileri.</title>
        <authorList>
            <person name="Kelly S."/>
            <person name="Ivens A."/>
            <person name="Mott A."/>
            <person name="O'Neill E."/>
            <person name="Emms D."/>
            <person name="Macleod O."/>
            <person name="Voorheis P."/>
            <person name="Matthews J."/>
            <person name="Matthews K."/>
            <person name="Carrington M."/>
        </authorList>
    </citation>
    <scope>NUCLEOTIDE SEQUENCE [LARGE SCALE GENOMIC DNA]</scope>
    <source>
        <strain evidence="6">Edinburgh</strain>
    </source>
</reference>
<dbReference type="InterPro" id="IPR011603">
    <property type="entry name" value="2oxoglutarate_DH_E1"/>
</dbReference>
<dbReference type="RefSeq" id="XP_028885740.1">
    <property type="nucleotide sequence ID" value="XM_029022925.1"/>
</dbReference>
<evidence type="ECO:0000256" key="3">
    <source>
        <dbReference type="ARBA" id="ARBA00023002"/>
    </source>
</evidence>
<keyword evidence="4" id="KW-0786">Thiamine pyrophosphate</keyword>
<comment type="caution">
    <text evidence="6">The sequence shown here is derived from an EMBL/GenBank/DDBJ whole genome shotgun (WGS) entry which is preliminary data.</text>
</comment>
<comment type="cofactor">
    <cofactor evidence="1">
        <name>thiamine diphosphate</name>
        <dbReference type="ChEBI" id="CHEBI:58937"/>
    </cofactor>
</comment>
<evidence type="ECO:0000313" key="6">
    <source>
        <dbReference type="EMBL" id="ORC91674.1"/>
    </source>
</evidence>
<dbReference type="Proteomes" id="UP000192257">
    <property type="component" value="Unassembled WGS sequence"/>
</dbReference>
<dbReference type="VEuPathDB" id="TriTrypDB:TM35_000052700"/>
<dbReference type="GO" id="GO:0004591">
    <property type="term" value="F:oxoglutarate dehydrogenase (succinyl-transferring) activity"/>
    <property type="evidence" value="ECO:0007669"/>
    <property type="project" value="TreeGrafter"/>
</dbReference>
<dbReference type="NCBIfam" id="TIGR00239">
    <property type="entry name" value="2oxo_dh_E1"/>
    <property type="match status" value="1"/>
</dbReference>
<evidence type="ECO:0000256" key="1">
    <source>
        <dbReference type="ARBA" id="ARBA00001964"/>
    </source>
</evidence>
<dbReference type="PANTHER" id="PTHR23152">
    <property type="entry name" value="2-OXOGLUTARATE DEHYDROGENASE"/>
    <property type="match status" value="1"/>
</dbReference>
<gene>
    <name evidence="6" type="ORF">TM35_000052700</name>
</gene>
<dbReference type="GO" id="GO:0005739">
    <property type="term" value="C:mitochondrion"/>
    <property type="evidence" value="ECO:0007669"/>
    <property type="project" value="TreeGrafter"/>
</dbReference>
<dbReference type="Gene3D" id="3.40.50.12470">
    <property type="match status" value="1"/>
</dbReference>
<sequence length="1010" mass="113976">MMRRVFTCGMTATPPHSLIRSYTDAKTIRRPNQLDQLVDAQNEEYIDGLLKQYEKDPALVEPSWIPVLENIKNGSLEKPLVSSFHRPTSSRTLTERERMQNMSLSWMIRAYERNGHYIAALNPLPYPQERHKNVLDPSALDPERFGFTREDMDRVFNVSFGCNFEATFISGGTARKLKDIVEQLRRMYCGTIGFEFMSCGYFDLRNWFRQEILNTLTPLDPQDRLTIFDDVVRSCGFENFLHIKYGTQQRFGLDGGEALIPGMRAAIEVASDNGVSSCILGMAHRGRLNVLSNILQKSTVNILSEFEGKAPRENSSQIGDVKYHLGHRKTVPLKNGNFIDLELLPNPSHLEAVNPLVLGKAFARQVYEGNVDCAKTLPILIHGDAAFMGQGSCYETMGFCDLENFHVGGTLHIVVNNQIGFTTNPWESRSSIYCSDLSKVNNAPVLHVNGDDVEACVRAGRIAAKFRQEFHRDIIIDLVCYRRNGHNEADLPNFTQPQMYQAISAHPTLVDVYSKVLVNEGLLTKEVVEAKKKEYEGHMRQALDAAQSSQDFVKVVPRFQLESENQADTFQVTDEDTRAELPEAVETGVDIELLRKVGLHITTIPSGVKKVHPVVQRTYAARKKAIESEEGVEWCLAELLAFGTLALHGVSIRLSGEDVERGTFTQRHAVITDQETNTKFMPVANISNEEELISISNSSLSELGVCGFELGYNIERPSNLCMWEAQFGDFANGAQVIVDQFLSTAEEKWGLKSSLVLSLPHGYSGAGPEHSSARIERYLQLSSDIDKVPRNFRTAPAARLLEARIQEFNWQVCYPSTPANYFHMLRRQVVREDYKPLVFFFSKARLRAPNVSSLAEMAKGTQFLPVIDTAVREDIVARKVLFCTGQIESIVDDHRKKKSEETSKSYDDVVIVKVEQLSPFPWEQVAEVMEKYHSRNPNVEFVWLQEEPKNMGSWAYMRPRFQHLARHLGLTQKQGTFLKYIGRPTVASPSTGYASVHVEEENEVVAQALA</sequence>
<comment type="similarity">
    <text evidence="2">Belongs to the alpha-ketoglutarate dehydrogenase family.</text>
</comment>
<dbReference type="GeneID" id="39982705"/>
<dbReference type="InterPro" id="IPR029061">
    <property type="entry name" value="THDP-binding"/>
</dbReference>
<dbReference type="Gene3D" id="1.10.287.1150">
    <property type="entry name" value="TPP helical domain"/>
    <property type="match status" value="1"/>
</dbReference>
<dbReference type="Gene3D" id="3.40.50.11610">
    <property type="entry name" value="Multifunctional 2-oxoglutarate metabolism enzyme, C-terminal domain"/>
    <property type="match status" value="1"/>
</dbReference>
<dbReference type="SMART" id="SM00861">
    <property type="entry name" value="Transket_pyr"/>
    <property type="match status" value="1"/>
</dbReference>
<dbReference type="NCBIfam" id="NF008907">
    <property type="entry name" value="PRK12270.1"/>
    <property type="match status" value="1"/>
</dbReference>
<dbReference type="OrthoDB" id="413077at2759"/>
<dbReference type="PANTHER" id="PTHR23152:SF4">
    <property type="entry name" value="2-OXOADIPATE DEHYDROGENASE COMPLEX COMPONENT E1"/>
    <property type="match status" value="1"/>
</dbReference>
<organism evidence="6 7">
    <name type="scientific">Trypanosoma theileri</name>
    <dbReference type="NCBI Taxonomy" id="67003"/>
    <lineage>
        <taxon>Eukaryota</taxon>
        <taxon>Discoba</taxon>
        <taxon>Euglenozoa</taxon>
        <taxon>Kinetoplastea</taxon>
        <taxon>Metakinetoplastina</taxon>
        <taxon>Trypanosomatida</taxon>
        <taxon>Trypanosomatidae</taxon>
        <taxon>Trypanosoma</taxon>
    </lineage>
</organism>
<proteinExistence type="inferred from homology"/>
<dbReference type="SUPFAM" id="SSF52518">
    <property type="entry name" value="Thiamin diphosphate-binding fold (THDP-binding)"/>
    <property type="match status" value="2"/>
</dbReference>
<keyword evidence="7" id="KW-1185">Reference proteome</keyword>
<dbReference type="Pfam" id="PF16870">
    <property type="entry name" value="OxoGdeHyase_C"/>
    <property type="match status" value="1"/>
</dbReference>
<dbReference type="Pfam" id="PF00676">
    <property type="entry name" value="E1_dh"/>
    <property type="match status" value="1"/>
</dbReference>
<evidence type="ECO:0000256" key="2">
    <source>
        <dbReference type="ARBA" id="ARBA00006936"/>
    </source>
</evidence>
<dbReference type="GO" id="GO:0045252">
    <property type="term" value="C:oxoglutarate dehydrogenase complex"/>
    <property type="evidence" value="ECO:0007669"/>
    <property type="project" value="TreeGrafter"/>
</dbReference>
<dbReference type="AlphaFoldDB" id="A0A1X0P407"/>
<dbReference type="Pfam" id="PF02779">
    <property type="entry name" value="Transket_pyr"/>
    <property type="match status" value="1"/>
</dbReference>
<evidence type="ECO:0000256" key="4">
    <source>
        <dbReference type="ARBA" id="ARBA00023052"/>
    </source>
</evidence>
<dbReference type="GO" id="GO:0030976">
    <property type="term" value="F:thiamine pyrophosphate binding"/>
    <property type="evidence" value="ECO:0007669"/>
    <property type="project" value="InterPro"/>
</dbReference>
<dbReference type="PIRSF" id="PIRSF000157">
    <property type="entry name" value="Oxoglu_dh_E1"/>
    <property type="match status" value="1"/>
</dbReference>